<evidence type="ECO:0008006" key="4">
    <source>
        <dbReference type="Google" id="ProtNLM"/>
    </source>
</evidence>
<dbReference type="GO" id="GO:0016788">
    <property type="term" value="F:hydrolase activity, acting on ester bonds"/>
    <property type="evidence" value="ECO:0007669"/>
    <property type="project" value="UniProtKB-ARBA"/>
</dbReference>
<keyword evidence="3" id="KW-1185">Reference proteome</keyword>
<gene>
    <name evidence="2" type="ORF">C7476_10620</name>
</gene>
<feature type="region of interest" description="Disordered" evidence="1">
    <location>
        <begin position="65"/>
        <end position="106"/>
    </location>
</feature>
<feature type="region of interest" description="Disordered" evidence="1">
    <location>
        <begin position="350"/>
        <end position="414"/>
    </location>
</feature>
<reference evidence="2 3" key="1">
    <citation type="submission" date="2018-07" db="EMBL/GenBank/DDBJ databases">
        <title>Genomic Encyclopedia of Type Strains, Phase III (KMG-III): the genomes of soil and plant-associated and newly described type strains.</title>
        <authorList>
            <person name="Whitman W."/>
        </authorList>
    </citation>
    <scope>NUCLEOTIDE SEQUENCE [LARGE SCALE GENOMIC DNA]</scope>
    <source>
        <strain evidence="2 3">31-25a</strain>
    </source>
</reference>
<evidence type="ECO:0000256" key="1">
    <source>
        <dbReference type="SAM" id="MobiDB-lite"/>
    </source>
</evidence>
<sequence length="414" mass="44672">MQSTNHPHGELVEPRNAFSPLLLSLVLALAATLVFTETASARTILDMLFGPRQIYRENTDRLIEDGNGRRVRPPARNRPIKRARPRSVAPQASTGPRPSTTVKEAIPEKLPDAKTVLIVGDFMAKGLAEGLDEAFIDSPGVRVIDKSDGSSGFVRDDHHDWPATIGAVIEAEKPAVVIMMAGANDRQQFANGQTLLSDEWDKEYQARINAFLEAVKKTGRPVVWVGQPSYKTKSMTNDVLAFNELYRNATEKAGGTFVDVWDGFVDQSGSFTLSGFDMSGQTARLRNNDGIGLTPAGKRKLAFYVEKPLRQMLGNATSPNIAAIKPGAPVQALPGTPQAPVKVDRLAPISLNDPELDGGTDLLGASPRGAPAPEKSARDRLVIDGVAPESQPGRVNDFSWPKRPDATPTTGAVR</sequence>
<protein>
    <recommendedName>
        <fullName evidence="4">SGNH hydrolase-type esterase domain-containing protein</fullName>
    </recommendedName>
</protein>
<dbReference type="OrthoDB" id="9805649at2"/>
<dbReference type="SUPFAM" id="SSF52266">
    <property type="entry name" value="SGNH hydrolase"/>
    <property type="match status" value="1"/>
</dbReference>
<dbReference type="RefSeq" id="WP_114430220.1">
    <property type="nucleotide sequence ID" value="NZ_QPJM01000006.1"/>
</dbReference>
<proteinExistence type="predicted"/>
<evidence type="ECO:0000313" key="3">
    <source>
        <dbReference type="Proteomes" id="UP000253324"/>
    </source>
</evidence>
<comment type="caution">
    <text evidence="2">The sequence shown here is derived from an EMBL/GenBank/DDBJ whole genome shotgun (WGS) entry which is preliminary data.</text>
</comment>
<dbReference type="Pfam" id="PF04311">
    <property type="entry name" value="DUF459"/>
    <property type="match status" value="1"/>
</dbReference>
<dbReference type="EMBL" id="QPJM01000006">
    <property type="protein sequence ID" value="RCW82989.1"/>
    <property type="molecule type" value="Genomic_DNA"/>
</dbReference>
<feature type="compositionally biased region" description="Basic residues" evidence="1">
    <location>
        <begin position="69"/>
        <end position="85"/>
    </location>
</feature>
<organism evidence="2 3">
    <name type="scientific">Phyllobacterium bourgognense</name>
    <dbReference type="NCBI Taxonomy" id="314236"/>
    <lineage>
        <taxon>Bacteria</taxon>
        <taxon>Pseudomonadati</taxon>
        <taxon>Pseudomonadota</taxon>
        <taxon>Alphaproteobacteria</taxon>
        <taxon>Hyphomicrobiales</taxon>
        <taxon>Phyllobacteriaceae</taxon>
        <taxon>Phyllobacterium</taxon>
    </lineage>
</organism>
<feature type="compositionally biased region" description="Polar residues" evidence="1">
    <location>
        <begin position="90"/>
        <end position="102"/>
    </location>
</feature>
<evidence type="ECO:0000313" key="2">
    <source>
        <dbReference type="EMBL" id="RCW82989.1"/>
    </source>
</evidence>
<dbReference type="CDD" id="cd01829">
    <property type="entry name" value="SGNH_hydrolase_peri2"/>
    <property type="match status" value="1"/>
</dbReference>
<name>A0A368YTP2_9HYPH</name>
<accession>A0A368YTP2</accession>
<dbReference type="InterPro" id="IPR007407">
    <property type="entry name" value="DUF459"/>
</dbReference>
<dbReference type="Proteomes" id="UP000253324">
    <property type="component" value="Unassembled WGS sequence"/>
</dbReference>
<dbReference type="InterPro" id="IPR036514">
    <property type="entry name" value="SGNH_hydro_sf"/>
</dbReference>
<dbReference type="Gene3D" id="3.40.50.1110">
    <property type="entry name" value="SGNH hydrolase"/>
    <property type="match status" value="1"/>
</dbReference>
<dbReference type="AlphaFoldDB" id="A0A368YTP2"/>